<dbReference type="AlphaFoldDB" id="A0A285RWB2"/>
<evidence type="ECO:0000313" key="2">
    <source>
        <dbReference type="Proteomes" id="UP000219563"/>
    </source>
</evidence>
<dbReference type="EMBL" id="OBMR01000004">
    <property type="protein sequence ID" value="SOB98808.1"/>
    <property type="molecule type" value="Genomic_DNA"/>
</dbReference>
<accession>A0A285RWB2</accession>
<dbReference type="Proteomes" id="UP000219563">
    <property type="component" value="Unassembled WGS sequence"/>
</dbReference>
<evidence type="ECO:0000313" key="1">
    <source>
        <dbReference type="EMBL" id="SOB98808.1"/>
    </source>
</evidence>
<protein>
    <submittedName>
        <fullName evidence="1">Uncharacterized protein</fullName>
    </submittedName>
</protein>
<sequence length="126" mass="14863">MRQKILVSIIVVSVLIVSYRFYAYKQIGGILNDFEAAIHGESIENEVNRVHLESYYPRDDFYKVSVRCRRVIMFIDRARMYVDVNAIRVIRQDDGTIKIEEIPDTITVDIEKKEGEWVIKRINKQP</sequence>
<organism evidence="1 2">
    <name type="scientific">Pseudobutyrivibrio ruminis DSM 9787</name>
    <dbReference type="NCBI Taxonomy" id="1123011"/>
    <lineage>
        <taxon>Bacteria</taxon>
        <taxon>Bacillati</taxon>
        <taxon>Bacillota</taxon>
        <taxon>Clostridia</taxon>
        <taxon>Lachnospirales</taxon>
        <taxon>Lachnospiraceae</taxon>
        <taxon>Pseudobutyrivibrio</taxon>
    </lineage>
</organism>
<reference evidence="1 2" key="1">
    <citation type="submission" date="2017-08" db="EMBL/GenBank/DDBJ databases">
        <authorList>
            <person name="de Groot N.N."/>
        </authorList>
    </citation>
    <scope>NUCLEOTIDE SEQUENCE [LARGE SCALE GENOMIC DNA]</scope>
    <source>
        <strain evidence="1 2">DSM 9787</strain>
    </source>
</reference>
<dbReference type="RefSeq" id="WP_097076054.1">
    <property type="nucleotide sequence ID" value="NZ_OBMR01000004.1"/>
</dbReference>
<proteinExistence type="predicted"/>
<name>A0A285RWB2_9FIRM</name>
<gene>
    <name evidence="1" type="ORF">SAMN02910411_1543</name>
</gene>